<name>A0A5B7ZYW5_9BACT</name>
<gene>
    <name evidence="1" type="ORF">FHG12_02450</name>
</gene>
<evidence type="ECO:0000313" key="1">
    <source>
        <dbReference type="EMBL" id="QDA59032.1"/>
    </source>
</evidence>
<dbReference type="EMBL" id="CP040896">
    <property type="protein sequence ID" value="QDA59032.1"/>
    <property type="molecule type" value="Genomic_DNA"/>
</dbReference>
<proteinExistence type="predicted"/>
<dbReference type="KEGG" id="hyj:FHG12_02450"/>
<organism evidence="1 2">
    <name type="scientific">Hymenobacter jejuensis</name>
    <dbReference type="NCBI Taxonomy" id="2502781"/>
    <lineage>
        <taxon>Bacteria</taxon>
        <taxon>Pseudomonadati</taxon>
        <taxon>Bacteroidota</taxon>
        <taxon>Cytophagia</taxon>
        <taxon>Cytophagales</taxon>
        <taxon>Hymenobacteraceae</taxon>
        <taxon>Hymenobacter</taxon>
    </lineage>
</organism>
<sequence length="71" mass="8166">MNPTLPSPFSGVRTCVLRRYLTLRYQLLSAPNGAAKAAQRARKRRKKQAKQERLRNFFAWCAGFEAYGSIF</sequence>
<dbReference type="AlphaFoldDB" id="A0A5B7ZYW5"/>
<accession>A0A5B7ZYW5</accession>
<dbReference type="RefSeq" id="WP_139514107.1">
    <property type="nucleotide sequence ID" value="NZ_CP040896.1"/>
</dbReference>
<dbReference type="Proteomes" id="UP000305398">
    <property type="component" value="Chromosome"/>
</dbReference>
<evidence type="ECO:0000313" key="2">
    <source>
        <dbReference type="Proteomes" id="UP000305398"/>
    </source>
</evidence>
<keyword evidence="2" id="KW-1185">Reference proteome</keyword>
<protein>
    <submittedName>
        <fullName evidence="1">Uncharacterized protein</fullName>
    </submittedName>
</protein>
<reference evidence="1 2" key="1">
    <citation type="submission" date="2019-06" db="EMBL/GenBank/DDBJ databases">
        <authorList>
            <person name="Srinivasan S."/>
        </authorList>
    </citation>
    <scope>NUCLEOTIDE SEQUENCE [LARGE SCALE GENOMIC DNA]</scope>
    <source>
        <strain evidence="1 2">17J68-5</strain>
    </source>
</reference>